<dbReference type="OrthoDB" id="210127at2157"/>
<accession>A0A830F8N1</accession>
<proteinExistence type="predicted"/>
<reference evidence="1 2" key="1">
    <citation type="journal article" date="2019" name="Int. J. Syst. Evol. Microbiol.">
        <title>The Global Catalogue of Microorganisms (GCM) 10K type strain sequencing project: providing services to taxonomists for standard genome sequencing and annotation.</title>
        <authorList>
            <consortium name="The Broad Institute Genomics Platform"/>
            <consortium name="The Broad Institute Genome Sequencing Center for Infectious Disease"/>
            <person name="Wu L."/>
            <person name="Ma J."/>
        </authorList>
    </citation>
    <scope>NUCLEOTIDE SEQUENCE [LARGE SCALE GENOMIC DNA]</scope>
    <source>
        <strain evidence="1 2">JCM 19585</strain>
    </source>
</reference>
<keyword evidence="2" id="KW-1185">Reference proteome</keyword>
<dbReference type="EMBL" id="BMPF01000001">
    <property type="protein sequence ID" value="GGL29999.1"/>
    <property type="molecule type" value="Genomic_DNA"/>
</dbReference>
<dbReference type="RefSeq" id="WP_188880313.1">
    <property type="nucleotide sequence ID" value="NZ_BMPF01000001.1"/>
</dbReference>
<evidence type="ECO:0000313" key="2">
    <source>
        <dbReference type="Proteomes" id="UP000628840"/>
    </source>
</evidence>
<sequence>MSDDTGERAPVYATHALVETLCALAADAEPRALSVALATSAPSALDASDGTGTPLAEVPADAAVFSDFYFPDAGRALDAVFGVDLATPSGQTKGRFLAHPMGDPDPALGDDLAARLLVAVPPWDVADVRAYDRRGRRRLVLVAAETPAEDL</sequence>
<comment type="caution">
    <text evidence="1">The sequence shown here is derived from an EMBL/GenBank/DDBJ whole genome shotgun (WGS) entry which is preliminary data.</text>
</comment>
<protein>
    <recommendedName>
        <fullName evidence="3">Proteasome lid subunit RPN8/RPN11, contains Jab1/MPN metalloenzyme (JAMM) motif</fullName>
    </recommendedName>
</protein>
<evidence type="ECO:0008006" key="3">
    <source>
        <dbReference type="Google" id="ProtNLM"/>
    </source>
</evidence>
<name>A0A830F8N1_9EURY</name>
<gene>
    <name evidence="1" type="ORF">GCM10009037_12120</name>
</gene>
<organism evidence="1 2">
    <name type="scientific">Halarchaeum grantii</name>
    <dbReference type="NCBI Taxonomy" id="1193105"/>
    <lineage>
        <taxon>Archaea</taxon>
        <taxon>Methanobacteriati</taxon>
        <taxon>Methanobacteriota</taxon>
        <taxon>Stenosarchaea group</taxon>
        <taxon>Halobacteria</taxon>
        <taxon>Halobacteriales</taxon>
        <taxon>Halobacteriaceae</taxon>
    </lineage>
</organism>
<dbReference type="InterPro" id="IPR058877">
    <property type="entry name" value="JAB/MPN_dom-containing"/>
</dbReference>
<evidence type="ECO:0000313" key="1">
    <source>
        <dbReference type="EMBL" id="GGL29999.1"/>
    </source>
</evidence>
<dbReference type="Proteomes" id="UP000628840">
    <property type="component" value="Unassembled WGS sequence"/>
</dbReference>
<dbReference type="AlphaFoldDB" id="A0A830F8N1"/>
<dbReference type="Pfam" id="PF26422">
    <property type="entry name" value="Halo_JAB_MPN"/>
    <property type="match status" value="1"/>
</dbReference>